<evidence type="ECO:0000256" key="2">
    <source>
        <dbReference type="SAM" id="SignalP"/>
    </source>
</evidence>
<dbReference type="Proteomes" id="UP001212841">
    <property type="component" value="Unassembled WGS sequence"/>
</dbReference>
<dbReference type="AlphaFoldDB" id="A0AAD5SHE7"/>
<feature type="region of interest" description="Disordered" evidence="1">
    <location>
        <begin position="55"/>
        <end position="84"/>
    </location>
</feature>
<dbReference type="EMBL" id="JADGJD010000592">
    <property type="protein sequence ID" value="KAJ3049805.1"/>
    <property type="molecule type" value="Genomic_DNA"/>
</dbReference>
<sequence length="396" mass="42998">MRLHLIVPFALATTTITSAANTRSTVSTEVAVDASATILSGQRLSFTSNLNANFNGTIPQPANHTDADRRQRKQKGGKSEEKPEDMYRALEFKVKPSSVEVRSRLEDYAQYRFVVSTNGGFPRMRAFFAESGASNDTDYVSTYMLNLWRIAEVNATIPWESSNSFIELTKKDQGVSSWSTFTAGLITSNGTGVITANTTFTDSTTGFKLLLSTYVPQLKAPMLDAEGYFKPNAIKYTLEIRNFPFQYQNSHLVLLKALFTPASDTLRNSTAASVQSLNTTSGNTFAWNATASMYASSSATTSTKAKITLNTTIIQSNSGSVWAKKPTEAEDNYGTENAKLLAYHVEAQGMNRDSVLVWDPELSVQTGVNSAGWKVGSGVWGVVGSVVLAVGLVMGL</sequence>
<feature type="chain" id="PRO_5041921036" evidence="2">
    <location>
        <begin position="20"/>
        <end position="396"/>
    </location>
</feature>
<name>A0AAD5SHE7_9FUNG</name>
<comment type="caution">
    <text evidence="3">The sequence shown here is derived from an EMBL/GenBank/DDBJ whole genome shotgun (WGS) entry which is preliminary data.</text>
</comment>
<protein>
    <submittedName>
        <fullName evidence="3">Uncharacterized protein</fullName>
    </submittedName>
</protein>
<reference evidence="3" key="1">
    <citation type="submission" date="2020-05" db="EMBL/GenBank/DDBJ databases">
        <title>Phylogenomic resolution of chytrid fungi.</title>
        <authorList>
            <person name="Stajich J.E."/>
            <person name="Amses K."/>
            <person name="Simmons R."/>
            <person name="Seto K."/>
            <person name="Myers J."/>
            <person name="Bonds A."/>
            <person name="Quandt C.A."/>
            <person name="Barry K."/>
            <person name="Liu P."/>
            <person name="Grigoriev I."/>
            <person name="Longcore J.E."/>
            <person name="James T.Y."/>
        </authorList>
    </citation>
    <scope>NUCLEOTIDE SEQUENCE</scope>
    <source>
        <strain evidence="3">JEL0318</strain>
    </source>
</reference>
<keyword evidence="2" id="KW-0732">Signal</keyword>
<organism evidence="3 4">
    <name type="scientific">Rhizophlyctis rosea</name>
    <dbReference type="NCBI Taxonomy" id="64517"/>
    <lineage>
        <taxon>Eukaryota</taxon>
        <taxon>Fungi</taxon>
        <taxon>Fungi incertae sedis</taxon>
        <taxon>Chytridiomycota</taxon>
        <taxon>Chytridiomycota incertae sedis</taxon>
        <taxon>Chytridiomycetes</taxon>
        <taxon>Rhizophlyctidales</taxon>
        <taxon>Rhizophlyctidaceae</taxon>
        <taxon>Rhizophlyctis</taxon>
    </lineage>
</organism>
<accession>A0AAD5SHE7</accession>
<feature type="signal peptide" evidence="2">
    <location>
        <begin position="1"/>
        <end position="19"/>
    </location>
</feature>
<gene>
    <name evidence="3" type="ORF">HK097_009207</name>
</gene>
<evidence type="ECO:0000313" key="4">
    <source>
        <dbReference type="Proteomes" id="UP001212841"/>
    </source>
</evidence>
<evidence type="ECO:0000313" key="3">
    <source>
        <dbReference type="EMBL" id="KAJ3049805.1"/>
    </source>
</evidence>
<keyword evidence="4" id="KW-1185">Reference proteome</keyword>
<evidence type="ECO:0000256" key="1">
    <source>
        <dbReference type="SAM" id="MobiDB-lite"/>
    </source>
</evidence>
<proteinExistence type="predicted"/>